<keyword evidence="5" id="KW-0539">Nucleus</keyword>
<dbReference type="PANTHER" id="PTHR17204">
    <property type="entry name" value="PRE-MRNA PROCESSING PROTEIN PRP39-RELATED"/>
    <property type="match status" value="1"/>
</dbReference>
<dbReference type="PANTHER" id="PTHR17204:SF23">
    <property type="entry name" value="U1 SMALL NUCLEAR RIBONUCLEOPROTEIN COMPONENT PRP42"/>
    <property type="match status" value="1"/>
</dbReference>
<evidence type="ECO:0000256" key="4">
    <source>
        <dbReference type="ARBA" id="ARBA00023187"/>
    </source>
</evidence>
<dbReference type="InterPro" id="IPR059164">
    <property type="entry name" value="HAT_PRP39_C"/>
</dbReference>
<dbReference type="AlphaFoldDB" id="A0A9W4TSS5"/>
<accession>A0A9W4TSS5</accession>
<evidence type="ECO:0000256" key="3">
    <source>
        <dbReference type="ARBA" id="ARBA00022737"/>
    </source>
</evidence>
<dbReference type="InterPro" id="IPR003107">
    <property type="entry name" value="HAT"/>
</dbReference>
<sequence length="439" mass="53739">MSNWSKVSIELVQDPNNYKLWFKLIESIEAKNINKSSNEEEIEILRITYDKLLIRYPYLFKYWIKYAEWEFNLGNAEKANEIYQKALFQMSYSIDLWIEFLKFKILTISNNQIEILKLFEKARSLIGYHYFSHEFYQLYLEFLKNYNEESNQFMDKYYILLRIIIEIPLYNYEYFFKIWFDIIKAKPSLISVNESLDSNSLRKLFIDVYITTQFKSYEIYQFEKKINPHNFNFKLISNQQLQNWDAYFEMLNFKHYPSEMLEMNYHRYLYVCLGYPVAWINVADFYIFNHKYNNSRRILKLGYKLIGDYKILLKLIDLEIFLKQYQSAKSLIADFLKFNQNVPVEIYEKLISIERLFKFHDDDYLLNLVDNVIDESKESWFFNILLNFDIKKEKLVKFLDDHKELYQNDKYYKNVTKTLNNKIDKDYEGYDVIINKIKI</sequence>
<protein>
    <recommendedName>
        <fullName evidence="8">Pre-mRNA-processing factor 39</fullName>
    </recommendedName>
</protein>
<keyword evidence="7" id="KW-1185">Reference proteome</keyword>
<dbReference type="GO" id="GO:0071004">
    <property type="term" value="C:U2-type prespliceosome"/>
    <property type="evidence" value="ECO:0007669"/>
    <property type="project" value="TreeGrafter"/>
</dbReference>
<dbReference type="SMART" id="SM00386">
    <property type="entry name" value="HAT"/>
    <property type="match status" value="3"/>
</dbReference>
<evidence type="ECO:0008006" key="8">
    <source>
        <dbReference type="Google" id="ProtNLM"/>
    </source>
</evidence>
<dbReference type="SUPFAM" id="SSF48452">
    <property type="entry name" value="TPR-like"/>
    <property type="match status" value="1"/>
</dbReference>
<dbReference type="GO" id="GO:0005685">
    <property type="term" value="C:U1 snRNP"/>
    <property type="evidence" value="ECO:0007669"/>
    <property type="project" value="TreeGrafter"/>
</dbReference>
<gene>
    <name evidence="6" type="ORF">CANVERA_P0433</name>
</gene>
<evidence type="ECO:0000313" key="6">
    <source>
        <dbReference type="EMBL" id="CAI5755917.1"/>
    </source>
</evidence>
<evidence type="ECO:0000256" key="5">
    <source>
        <dbReference type="ARBA" id="ARBA00023242"/>
    </source>
</evidence>
<dbReference type="Pfam" id="PF23240">
    <property type="entry name" value="HAT_PRP39_N"/>
    <property type="match status" value="1"/>
</dbReference>
<evidence type="ECO:0000256" key="1">
    <source>
        <dbReference type="ARBA" id="ARBA00004123"/>
    </source>
</evidence>
<organism evidence="6 7">
    <name type="scientific">Candida verbasci</name>
    <dbReference type="NCBI Taxonomy" id="1227364"/>
    <lineage>
        <taxon>Eukaryota</taxon>
        <taxon>Fungi</taxon>
        <taxon>Dikarya</taxon>
        <taxon>Ascomycota</taxon>
        <taxon>Saccharomycotina</taxon>
        <taxon>Pichiomycetes</taxon>
        <taxon>Debaryomycetaceae</taxon>
        <taxon>Candida/Lodderomyces clade</taxon>
        <taxon>Candida</taxon>
    </lineage>
</organism>
<dbReference type="Gene3D" id="1.25.40.10">
    <property type="entry name" value="Tetratricopeptide repeat domain"/>
    <property type="match status" value="2"/>
</dbReference>
<keyword evidence="3" id="KW-0677">Repeat</keyword>
<keyword evidence="4" id="KW-0508">mRNA splicing</keyword>
<comment type="subcellular location">
    <subcellularLocation>
        <location evidence="1">Nucleus</location>
    </subcellularLocation>
</comment>
<proteinExistence type="predicted"/>
<dbReference type="GO" id="GO:0000243">
    <property type="term" value="C:commitment complex"/>
    <property type="evidence" value="ECO:0007669"/>
    <property type="project" value="TreeGrafter"/>
</dbReference>
<evidence type="ECO:0000313" key="7">
    <source>
        <dbReference type="Proteomes" id="UP001152885"/>
    </source>
</evidence>
<dbReference type="InterPro" id="IPR011990">
    <property type="entry name" value="TPR-like_helical_dom_sf"/>
</dbReference>
<dbReference type="GO" id="GO:0030627">
    <property type="term" value="F:pre-mRNA 5'-splice site binding"/>
    <property type="evidence" value="ECO:0007669"/>
    <property type="project" value="TreeGrafter"/>
</dbReference>
<dbReference type="Proteomes" id="UP001152885">
    <property type="component" value="Unassembled WGS sequence"/>
</dbReference>
<evidence type="ECO:0000256" key="2">
    <source>
        <dbReference type="ARBA" id="ARBA00022664"/>
    </source>
</evidence>
<reference evidence="6" key="1">
    <citation type="submission" date="2022-12" db="EMBL/GenBank/DDBJ databases">
        <authorList>
            <person name="Brejova B."/>
        </authorList>
    </citation>
    <scope>NUCLEOTIDE SEQUENCE</scope>
</reference>
<dbReference type="GO" id="GO:0000395">
    <property type="term" value="P:mRNA 5'-splice site recognition"/>
    <property type="evidence" value="ECO:0007669"/>
    <property type="project" value="TreeGrafter"/>
</dbReference>
<dbReference type="OrthoDB" id="10265668at2759"/>
<dbReference type="Pfam" id="PF23241">
    <property type="entry name" value="HAT_PRP39_C"/>
    <property type="match status" value="1"/>
</dbReference>
<dbReference type="EMBL" id="CANTUO010000001">
    <property type="protein sequence ID" value="CAI5755917.1"/>
    <property type="molecule type" value="Genomic_DNA"/>
</dbReference>
<comment type="caution">
    <text evidence="6">The sequence shown here is derived from an EMBL/GenBank/DDBJ whole genome shotgun (WGS) entry which is preliminary data.</text>
</comment>
<name>A0A9W4TSS5_9ASCO</name>
<keyword evidence="2" id="KW-0507">mRNA processing</keyword>